<evidence type="ECO:0000313" key="3">
    <source>
        <dbReference type="Proteomes" id="UP000265882"/>
    </source>
</evidence>
<dbReference type="AlphaFoldDB" id="A0A3A4NAI0"/>
<dbReference type="GO" id="GO:0004061">
    <property type="term" value="F:arylformamidase activity"/>
    <property type="evidence" value="ECO:0007669"/>
    <property type="project" value="InterPro"/>
</dbReference>
<evidence type="ECO:0000256" key="1">
    <source>
        <dbReference type="SAM" id="MobiDB-lite"/>
    </source>
</evidence>
<dbReference type="GO" id="GO:0019441">
    <property type="term" value="P:L-tryptophan catabolic process to kynurenine"/>
    <property type="evidence" value="ECO:0007669"/>
    <property type="project" value="InterPro"/>
</dbReference>
<dbReference type="PANTHER" id="PTHR43564:SF2">
    <property type="entry name" value="BLR6059 PROTEIN"/>
    <property type="match status" value="1"/>
</dbReference>
<feature type="region of interest" description="Disordered" evidence="1">
    <location>
        <begin position="1"/>
        <end position="21"/>
    </location>
</feature>
<dbReference type="InterPro" id="IPR037175">
    <property type="entry name" value="KFase_sf"/>
</dbReference>
<proteinExistence type="predicted"/>
<dbReference type="EMBL" id="QZKU01000132">
    <property type="protein sequence ID" value="RJP15645.1"/>
    <property type="molecule type" value="Genomic_DNA"/>
</dbReference>
<dbReference type="SUPFAM" id="SSF102198">
    <property type="entry name" value="Putative cyclase"/>
    <property type="match status" value="1"/>
</dbReference>
<organism evidence="2 3">
    <name type="scientific">Abyssobacteria bacterium (strain SURF_5)</name>
    <dbReference type="NCBI Taxonomy" id="2093360"/>
    <lineage>
        <taxon>Bacteria</taxon>
        <taxon>Pseudomonadati</taxon>
        <taxon>Candidatus Hydrogenedentota</taxon>
        <taxon>Candidatus Abyssobacteria</taxon>
    </lineage>
</organism>
<name>A0A3A4NAI0_ABYX5</name>
<dbReference type="Pfam" id="PF04199">
    <property type="entry name" value="Cyclase"/>
    <property type="match status" value="1"/>
</dbReference>
<dbReference type="Proteomes" id="UP000265882">
    <property type="component" value="Unassembled WGS sequence"/>
</dbReference>
<evidence type="ECO:0000313" key="2">
    <source>
        <dbReference type="EMBL" id="RJP15645.1"/>
    </source>
</evidence>
<protein>
    <submittedName>
        <fullName evidence="2">Cyclase family protein</fullName>
    </submittedName>
</protein>
<reference evidence="2 3" key="1">
    <citation type="journal article" date="2017" name="ISME J.">
        <title>Energy and carbon metabolisms in a deep terrestrial subsurface fluid microbial community.</title>
        <authorList>
            <person name="Momper L."/>
            <person name="Jungbluth S.P."/>
            <person name="Lee M.D."/>
            <person name="Amend J.P."/>
        </authorList>
    </citation>
    <scope>NUCLEOTIDE SEQUENCE [LARGE SCALE GENOMIC DNA]</scope>
    <source>
        <strain evidence="2">SURF_5</strain>
    </source>
</reference>
<dbReference type="Gene3D" id="3.50.30.50">
    <property type="entry name" value="Putative cyclase"/>
    <property type="match status" value="1"/>
</dbReference>
<sequence length="250" mass="27483">MRVIDLSVPIEEGPSEMTEPKIGRENHSAGSQIMQAIFQCAEKDLPGGLGWANDHITLMTHTGTHLDAPYHFSPTSEGKPARTIDQVPLEWCFSDGFVLDMRHKADGARIEAADVEQALKKINYVVKPFDIALIMTGADKYWGSPEYGNKGCGMGREATLWLIDKGVKIMGIDAWGFDRPFVHIAEEFGQTGDSKIIWEAHFAGIEREYCHIEKLANLDLLPPSGFKVACFPVKITGASAGWTRAVALAP</sequence>
<dbReference type="PANTHER" id="PTHR43564">
    <property type="entry name" value="KYNURENINE FORMAMIDASE-LIKE PROTEIN"/>
    <property type="match status" value="1"/>
</dbReference>
<dbReference type="InterPro" id="IPR007325">
    <property type="entry name" value="KFase/CYL"/>
</dbReference>
<gene>
    <name evidence="2" type="ORF">C4520_19940</name>
</gene>
<comment type="caution">
    <text evidence="2">The sequence shown here is derived from an EMBL/GenBank/DDBJ whole genome shotgun (WGS) entry which is preliminary data.</text>
</comment>
<accession>A0A3A4NAI0</accession>